<dbReference type="GO" id="GO:0003723">
    <property type="term" value="F:RNA binding"/>
    <property type="evidence" value="ECO:0007669"/>
    <property type="project" value="InterPro"/>
</dbReference>
<evidence type="ECO:0000313" key="3">
    <source>
        <dbReference type="EMBL" id="ESW23540.1"/>
    </source>
</evidence>
<organism evidence="3 4">
    <name type="scientific">Phaseolus vulgaris</name>
    <name type="common">Kidney bean</name>
    <name type="synonym">French bean</name>
    <dbReference type="NCBI Taxonomy" id="3885"/>
    <lineage>
        <taxon>Eukaryota</taxon>
        <taxon>Viridiplantae</taxon>
        <taxon>Streptophyta</taxon>
        <taxon>Embryophyta</taxon>
        <taxon>Tracheophyta</taxon>
        <taxon>Spermatophyta</taxon>
        <taxon>Magnoliopsida</taxon>
        <taxon>eudicotyledons</taxon>
        <taxon>Gunneridae</taxon>
        <taxon>Pentapetalae</taxon>
        <taxon>rosids</taxon>
        <taxon>fabids</taxon>
        <taxon>Fabales</taxon>
        <taxon>Fabaceae</taxon>
        <taxon>Papilionoideae</taxon>
        <taxon>50 kb inversion clade</taxon>
        <taxon>NPAAA clade</taxon>
        <taxon>indigoferoid/millettioid clade</taxon>
        <taxon>Phaseoleae</taxon>
        <taxon>Phaseolus</taxon>
    </lineage>
</organism>
<dbReference type="PANTHER" id="PTHR11240">
    <property type="entry name" value="RIBONUCLEASE T2"/>
    <property type="match status" value="1"/>
</dbReference>
<evidence type="ECO:0000256" key="2">
    <source>
        <dbReference type="RuleBase" id="RU004328"/>
    </source>
</evidence>
<dbReference type="OrthoDB" id="1898737at2759"/>
<gene>
    <name evidence="3" type="ORF">PHAVU_004G055900g</name>
</gene>
<dbReference type="Gene3D" id="3.90.730.10">
    <property type="entry name" value="Ribonuclease T2-like"/>
    <property type="match status" value="1"/>
</dbReference>
<dbReference type="Gramene" id="ESW23540">
    <property type="protein sequence ID" value="ESW23540"/>
    <property type="gene ID" value="PHAVU_004G055900g"/>
</dbReference>
<accession>V7C2L7</accession>
<evidence type="ECO:0000256" key="1">
    <source>
        <dbReference type="ARBA" id="ARBA00007469"/>
    </source>
</evidence>
<dbReference type="AlphaFoldDB" id="V7C2L7"/>
<name>V7C2L7_PHAVU</name>
<proteinExistence type="inferred from homology"/>
<dbReference type="PANTHER" id="PTHR11240:SF22">
    <property type="entry name" value="RIBONUCLEASE T2"/>
    <property type="match status" value="1"/>
</dbReference>
<dbReference type="InterPro" id="IPR001568">
    <property type="entry name" value="RNase_T2-like"/>
</dbReference>
<dbReference type="GO" id="GO:0033897">
    <property type="term" value="F:ribonuclease T2 activity"/>
    <property type="evidence" value="ECO:0007669"/>
    <property type="project" value="InterPro"/>
</dbReference>
<dbReference type="Pfam" id="PF00445">
    <property type="entry name" value="Ribonuclease_T2"/>
    <property type="match status" value="1"/>
</dbReference>
<dbReference type="GO" id="GO:0006401">
    <property type="term" value="P:RNA catabolic process"/>
    <property type="evidence" value="ECO:0007669"/>
    <property type="project" value="TreeGrafter"/>
</dbReference>
<dbReference type="SMR" id="V7C2L7"/>
<dbReference type="GO" id="GO:0005576">
    <property type="term" value="C:extracellular region"/>
    <property type="evidence" value="ECO:0007669"/>
    <property type="project" value="TreeGrafter"/>
</dbReference>
<dbReference type="EMBL" id="CM002291">
    <property type="protein sequence ID" value="ESW23540.1"/>
    <property type="molecule type" value="Genomic_DNA"/>
</dbReference>
<sequence length="135" mass="15690">MGGIESQLKQYWPNYLNTNDSKFWSFEWEKHGTCSYMMPFGFFMLALDIYAINYLQTILNNASILSGDNYNRNRIISTISKFVGVKPEVMCSKTSSKHVIEIRLCLNTPYPPYNEEKSYMLCLSLCNKKMSSYSI</sequence>
<protein>
    <submittedName>
        <fullName evidence="3">Uncharacterized protein</fullName>
    </submittedName>
</protein>
<keyword evidence="4" id="KW-1185">Reference proteome</keyword>
<dbReference type="eggNOG" id="KOG1642">
    <property type="taxonomic scope" value="Eukaryota"/>
</dbReference>
<dbReference type="SUPFAM" id="SSF55895">
    <property type="entry name" value="Ribonuclease Rh-like"/>
    <property type="match status" value="1"/>
</dbReference>
<comment type="similarity">
    <text evidence="1 2">Belongs to the RNase T2 family.</text>
</comment>
<dbReference type="Proteomes" id="UP000000226">
    <property type="component" value="Chromosome 4"/>
</dbReference>
<reference evidence="4" key="1">
    <citation type="journal article" date="2014" name="Nat. Genet.">
        <title>A reference genome for common bean and genome-wide analysis of dual domestications.</title>
        <authorList>
            <person name="Schmutz J."/>
            <person name="McClean P.E."/>
            <person name="Mamidi S."/>
            <person name="Wu G.A."/>
            <person name="Cannon S.B."/>
            <person name="Grimwood J."/>
            <person name="Jenkins J."/>
            <person name="Shu S."/>
            <person name="Song Q."/>
            <person name="Chavarro C."/>
            <person name="Torres-Torres M."/>
            <person name="Geffroy V."/>
            <person name="Moghaddam S.M."/>
            <person name="Gao D."/>
            <person name="Abernathy B."/>
            <person name="Barry K."/>
            <person name="Blair M."/>
            <person name="Brick M.A."/>
            <person name="Chovatia M."/>
            <person name="Gepts P."/>
            <person name="Goodstein D.M."/>
            <person name="Gonzales M."/>
            <person name="Hellsten U."/>
            <person name="Hyten D.L."/>
            <person name="Jia G."/>
            <person name="Kelly J.D."/>
            <person name="Kudrna D."/>
            <person name="Lee R."/>
            <person name="Richard M.M."/>
            <person name="Miklas P.N."/>
            <person name="Osorno J.M."/>
            <person name="Rodrigues J."/>
            <person name="Thareau V."/>
            <person name="Urrea C.A."/>
            <person name="Wang M."/>
            <person name="Yu Y."/>
            <person name="Zhang M."/>
            <person name="Wing R.A."/>
            <person name="Cregan P.B."/>
            <person name="Rokhsar D.S."/>
            <person name="Jackson S.A."/>
        </authorList>
    </citation>
    <scope>NUCLEOTIDE SEQUENCE [LARGE SCALE GENOMIC DNA]</scope>
    <source>
        <strain evidence="4">cv. G19833</strain>
    </source>
</reference>
<evidence type="ECO:0000313" key="4">
    <source>
        <dbReference type="Proteomes" id="UP000000226"/>
    </source>
</evidence>
<dbReference type="InterPro" id="IPR036430">
    <property type="entry name" value="RNase_T2-like_sf"/>
</dbReference>